<feature type="domain" description="Zn(2)-C6 fungal-type" evidence="3">
    <location>
        <begin position="129"/>
        <end position="157"/>
    </location>
</feature>
<reference evidence="4 5" key="1">
    <citation type="journal article" date="2012" name="BMC Genomics">
        <title>Tools to kill: Genome of one of the most destructive plant pathogenic fungi Macrophomina phaseolina.</title>
        <authorList>
            <person name="Islam M.S."/>
            <person name="Haque M.S."/>
            <person name="Islam M.M."/>
            <person name="Emdad E.M."/>
            <person name="Halim A."/>
            <person name="Hossen Q.M.M."/>
            <person name="Hossain M.Z."/>
            <person name="Ahmed B."/>
            <person name="Rahim S."/>
            <person name="Rahman M.S."/>
            <person name="Alam M.M."/>
            <person name="Hou S."/>
            <person name="Wan X."/>
            <person name="Saito J.A."/>
            <person name="Alam M."/>
        </authorList>
    </citation>
    <scope>NUCLEOTIDE SEQUENCE [LARGE SCALE GENOMIC DNA]</scope>
    <source>
        <strain evidence="4 5">MS6</strain>
    </source>
</reference>
<dbReference type="OrthoDB" id="5375558at2759"/>
<sequence>MQPTYTYPPPQGPPGNAEPYRASPTASSMSLPSLNLPPIRAPIDAQGQPQQQPGQPPAGSLPPPVAPMAYYPPPGHPPPQHHAMHMAAAPMGMPPQNMAMRYQLPPQADQRIMSGGRHKKEIKRRTKTGCLTCRKRRIKCDEAHPTCRNCQKSKRECLGYDPIFKQQPGPAQIQPAPSAAPPITSSPATAAPPAAQVAYSHVPQGYAPATPNYAPAPGHSTSPPAPGPDPSYELSAAIDPALAGADPASMSIPPVAYDPSTRVYVRKEDKEASTPPPTEGQPLKSKRIYIDELFALQGVPPHAQPPNPGPIASSVVEEIKMLYSRDYAINMDRCIETTWYSTKGLNRLLNDPATMDLFAFFVSQIRVNQEYEMQRRTTSLEAKLVWRLLCLPRQPAPSAANGANGTGEHETDLLQKEAALRVDVLEALLTYQVLPYNPLAELIYDPQVPHLKQYEVDFWRHLGTFVTFRDADEESGRNIEATLSACRNILGMIECRDVIYSMMIARYYGGRFPDMTDSISQQPYPPHQEDDRSKMLVAKKFLEDESQGRGMSQVIFRLAGMAIRSWSLGQ</sequence>
<dbReference type="PROSITE" id="PS00463">
    <property type="entry name" value="ZN2_CY6_FUNGAL_1"/>
    <property type="match status" value="1"/>
</dbReference>
<dbReference type="InterPro" id="IPR001138">
    <property type="entry name" value="Zn2Cys6_DnaBD"/>
</dbReference>
<keyword evidence="1" id="KW-0539">Nucleus</keyword>
<evidence type="ECO:0000313" key="5">
    <source>
        <dbReference type="Proteomes" id="UP000007129"/>
    </source>
</evidence>
<dbReference type="HOGENOM" id="CLU_016696_2_0_1"/>
<proteinExistence type="predicted"/>
<accession>K2RSC9</accession>
<dbReference type="STRING" id="1126212.K2RSC9"/>
<evidence type="ECO:0000256" key="2">
    <source>
        <dbReference type="SAM" id="MobiDB-lite"/>
    </source>
</evidence>
<comment type="caution">
    <text evidence="4">The sequence shown here is derived from an EMBL/GenBank/DDBJ whole genome shotgun (WGS) entry which is preliminary data.</text>
</comment>
<evidence type="ECO:0000313" key="4">
    <source>
        <dbReference type="EMBL" id="EKG17593.1"/>
    </source>
</evidence>
<evidence type="ECO:0000256" key="1">
    <source>
        <dbReference type="ARBA" id="ARBA00023242"/>
    </source>
</evidence>
<dbReference type="GO" id="GO:0000981">
    <property type="term" value="F:DNA-binding transcription factor activity, RNA polymerase II-specific"/>
    <property type="evidence" value="ECO:0007669"/>
    <property type="project" value="InterPro"/>
</dbReference>
<feature type="compositionally biased region" description="Pro residues" evidence="2">
    <location>
        <begin position="54"/>
        <end position="80"/>
    </location>
</feature>
<gene>
    <name evidence="4" type="ORF">MPH_05214</name>
</gene>
<feature type="compositionally biased region" description="Low complexity" evidence="2">
    <location>
        <begin position="27"/>
        <end position="38"/>
    </location>
</feature>
<dbReference type="InterPro" id="IPR053175">
    <property type="entry name" value="DHMBA_Reg_Transcription_Factor"/>
</dbReference>
<dbReference type="PROSITE" id="PS50048">
    <property type="entry name" value="ZN2_CY6_FUNGAL_2"/>
    <property type="match status" value="1"/>
</dbReference>
<evidence type="ECO:0000259" key="3">
    <source>
        <dbReference type="PROSITE" id="PS50048"/>
    </source>
</evidence>
<dbReference type="Proteomes" id="UP000007129">
    <property type="component" value="Unassembled WGS sequence"/>
</dbReference>
<dbReference type="InterPro" id="IPR036864">
    <property type="entry name" value="Zn2-C6_fun-type_DNA-bd_sf"/>
</dbReference>
<dbReference type="InParanoid" id="K2RSC9"/>
<dbReference type="EMBL" id="AHHD01000232">
    <property type="protein sequence ID" value="EKG17593.1"/>
    <property type="molecule type" value="Genomic_DNA"/>
</dbReference>
<name>K2RSC9_MACPH</name>
<feature type="region of interest" description="Disordered" evidence="2">
    <location>
        <begin position="1"/>
        <end position="84"/>
    </location>
</feature>
<protein>
    <recommendedName>
        <fullName evidence="3">Zn(2)-C6 fungal-type domain-containing protein</fullName>
    </recommendedName>
</protein>
<dbReference type="SMART" id="SM00066">
    <property type="entry name" value="GAL4"/>
    <property type="match status" value="1"/>
</dbReference>
<dbReference type="AlphaFoldDB" id="K2RSC9"/>
<dbReference type="GO" id="GO:0008270">
    <property type="term" value="F:zinc ion binding"/>
    <property type="evidence" value="ECO:0007669"/>
    <property type="project" value="InterPro"/>
</dbReference>
<dbReference type="Gene3D" id="4.10.240.10">
    <property type="entry name" value="Zn(2)-C6 fungal-type DNA-binding domain"/>
    <property type="match status" value="1"/>
</dbReference>
<dbReference type="VEuPathDB" id="FungiDB:MPH_05214"/>
<dbReference type="PANTHER" id="PTHR38791:SF13">
    <property type="entry name" value="ZN(2)-C6 FUNGAL-TYPE DOMAIN-CONTAINING PROTEIN"/>
    <property type="match status" value="1"/>
</dbReference>
<feature type="region of interest" description="Disordered" evidence="2">
    <location>
        <begin position="209"/>
        <end position="234"/>
    </location>
</feature>
<dbReference type="PANTHER" id="PTHR38791">
    <property type="entry name" value="ZN(II)2CYS6 TRANSCRIPTION FACTOR (EUROFUNG)-RELATED-RELATED"/>
    <property type="match status" value="1"/>
</dbReference>
<organism evidence="4 5">
    <name type="scientific">Macrophomina phaseolina (strain MS6)</name>
    <name type="common">Charcoal rot fungus</name>
    <dbReference type="NCBI Taxonomy" id="1126212"/>
    <lineage>
        <taxon>Eukaryota</taxon>
        <taxon>Fungi</taxon>
        <taxon>Dikarya</taxon>
        <taxon>Ascomycota</taxon>
        <taxon>Pezizomycotina</taxon>
        <taxon>Dothideomycetes</taxon>
        <taxon>Dothideomycetes incertae sedis</taxon>
        <taxon>Botryosphaeriales</taxon>
        <taxon>Botryosphaeriaceae</taxon>
        <taxon>Macrophomina</taxon>
    </lineage>
</organism>
<feature type="compositionally biased region" description="Pro residues" evidence="2">
    <location>
        <begin position="1"/>
        <end position="13"/>
    </location>
</feature>
<dbReference type="eggNOG" id="ENOG502RXSX">
    <property type="taxonomic scope" value="Eukaryota"/>
</dbReference>
<feature type="region of interest" description="Disordered" evidence="2">
    <location>
        <begin position="168"/>
        <end position="196"/>
    </location>
</feature>
<dbReference type="Pfam" id="PF00172">
    <property type="entry name" value="Zn_clus"/>
    <property type="match status" value="1"/>
</dbReference>
<dbReference type="SUPFAM" id="SSF57701">
    <property type="entry name" value="Zn2/Cys6 DNA-binding domain"/>
    <property type="match status" value="1"/>
</dbReference>
<dbReference type="CDD" id="cd00067">
    <property type="entry name" value="GAL4"/>
    <property type="match status" value="1"/>
</dbReference>